<protein>
    <submittedName>
        <fullName evidence="2">Uncharacterized protein</fullName>
    </submittedName>
</protein>
<accession>A0A391P4B6</accession>
<reference evidence="3" key="1">
    <citation type="submission" date="2018-09" db="EMBL/GenBank/DDBJ databases">
        <title>Draft Genome Sequence of Mediterraneibacter sp. KCTC 15684.</title>
        <authorList>
            <person name="Kim J.S."/>
            <person name="Han K.I."/>
            <person name="Suh M.K."/>
            <person name="Lee K.C."/>
            <person name="Eom M.K."/>
            <person name="Lee J.H."/>
            <person name="Park S.H."/>
            <person name="Kang S.W."/>
            <person name="Park J.E."/>
            <person name="Oh B.S."/>
            <person name="Yu S.Y."/>
            <person name="Choi S.H."/>
            <person name="Lee D.H."/>
            <person name="Yoon H."/>
            <person name="Kim B."/>
            <person name="Yang S.J."/>
            <person name="Lee J.S."/>
        </authorList>
    </citation>
    <scope>NUCLEOTIDE SEQUENCE [LARGE SCALE GENOMIC DNA]</scope>
    <source>
        <strain evidence="3">KCTC 15684</strain>
    </source>
</reference>
<proteinExistence type="predicted"/>
<dbReference type="EMBL" id="BHGK01000001">
    <property type="protein sequence ID" value="GCA68357.1"/>
    <property type="molecule type" value="Genomic_DNA"/>
</dbReference>
<organism evidence="2 3">
    <name type="scientific">Mediterraneibacter butyricigenes</name>
    <dbReference type="NCBI Taxonomy" id="2316025"/>
    <lineage>
        <taxon>Bacteria</taxon>
        <taxon>Bacillati</taxon>
        <taxon>Bacillota</taxon>
        <taxon>Clostridia</taxon>
        <taxon>Lachnospirales</taxon>
        <taxon>Lachnospiraceae</taxon>
        <taxon>Mediterraneibacter</taxon>
    </lineage>
</organism>
<keyword evidence="3" id="KW-1185">Reference proteome</keyword>
<name>A0A391P4B6_9FIRM</name>
<comment type="caution">
    <text evidence="2">The sequence shown here is derived from an EMBL/GenBank/DDBJ whole genome shotgun (WGS) entry which is preliminary data.</text>
</comment>
<evidence type="ECO:0000313" key="2">
    <source>
        <dbReference type="EMBL" id="GCA68357.1"/>
    </source>
</evidence>
<dbReference type="Proteomes" id="UP000265643">
    <property type="component" value="Unassembled WGS sequence"/>
</dbReference>
<feature type="region of interest" description="Disordered" evidence="1">
    <location>
        <begin position="20"/>
        <end position="52"/>
    </location>
</feature>
<evidence type="ECO:0000256" key="1">
    <source>
        <dbReference type="SAM" id="MobiDB-lite"/>
    </source>
</evidence>
<sequence>MKRRLVIDGNSVYELDEDCMLQKKAKKHSDSRTEEGRREENNRQREQKEQEL</sequence>
<evidence type="ECO:0000313" key="3">
    <source>
        <dbReference type="Proteomes" id="UP000265643"/>
    </source>
</evidence>
<feature type="compositionally biased region" description="Basic and acidic residues" evidence="1">
    <location>
        <begin position="28"/>
        <end position="52"/>
    </location>
</feature>
<gene>
    <name evidence="2" type="ORF">KGMB01110_27930</name>
</gene>
<dbReference type="AlphaFoldDB" id="A0A391P4B6"/>
<dbReference type="RefSeq" id="WP_170141741.1">
    <property type="nucleotide sequence ID" value="NZ_BHGK01000001.1"/>
</dbReference>